<evidence type="ECO:0000313" key="4">
    <source>
        <dbReference type="Proteomes" id="UP000677054"/>
    </source>
</evidence>
<protein>
    <recommendedName>
        <fullName evidence="2">Peptidase S1 domain-containing protein</fullName>
    </recommendedName>
</protein>
<dbReference type="InterPro" id="IPR001254">
    <property type="entry name" value="Trypsin_dom"/>
</dbReference>
<dbReference type="PANTHER" id="PTHR24252:SF7">
    <property type="entry name" value="HYALIN"/>
    <property type="match status" value="1"/>
</dbReference>
<evidence type="ECO:0000313" key="3">
    <source>
        <dbReference type="EMBL" id="CAD7253354.1"/>
    </source>
</evidence>
<dbReference type="Proteomes" id="UP000677054">
    <property type="component" value="Unassembled WGS sequence"/>
</dbReference>
<dbReference type="SUPFAM" id="SSF50494">
    <property type="entry name" value="Trypsin-like serine proteases"/>
    <property type="match status" value="1"/>
</dbReference>
<dbReference type="EMBL" id="LR905225">
    <property type="protein sequence ID" value="CAD7253354.1"/>
    <property type="molecule type" value="Genomic_DNA"/>
</dbReference>
<dbReference type="SMART" id="SM00020">
    <property type="entry name" value="Tryp_SPc"/>
    <property type="match status" value="1"/>
</dbReference>
<dbReference type="Gene3D" id="2.40.10.10">
    <property type="entry name" value="Trypsin-like serine proteases"/>
    <property type="match status" value="2"/>
</dbReference>
<dbReference type="InterPro" id="IPR009003">
    <property type="entry name" value="Peptidase_S1_PA"/>
</dbReference>
<sequence length="168" mass="18610">MKCGRRTVQQPLIRGGNSSTIGAWPWQAAIYDVKRKDLICGGALIRKQWVLTAAHCITVVGTVNARESMDFLVYLGKHFRDNSKDDESVQIKKVTDWGLNGSDYPSVLTEVELSIISNHLCRLYDIQRTGKLDFAGGITSNMFCAGHHTNTALKAGEDKLSPDKISRT</sequence>
<dbReference type="AlphaFoldDB" id="A0A7R9FSL5"/>
<evidence type="ECO:0000259" key="2">
    <source>
        <dbReference type="PROSITE" id="PS50240"/>
    </source>
</evidence>
<proteinExistence type="predicted"/>
<reference evidence="3" key="1">
    <citation type="submission" date="2020-11" db="EMBL/GenBank/DDBJ databases">
        <authorList>
            <person name="Tran Van P."/>
        </authorList>
    </citation>
    <scope>NUCLEOTIDE SEQUENCE</scope>
</reference>
<dbReference type="OrthoDB" id="10002959at2759"/>
<accession>A0A7R9FSL5</accession>
<dbReference type="PROSITE" id="PS50240">
    <property type="entry name" value="TRYPSIN_DOM"/>
    <property type="match status" value="1"/>
</dbReference>
<evidence type="ECO:0000256" key="1">
    <source>
        <dbReference type="ARBA" id="ARBA00023157"/>
    </source>
</evidence>
<dbReference type="PANTHER" id="PTHR24252">
    <property type="entry name" value="ACROSIN-RELATED"/>
    <property type="match status" value="1"/>
</dbReference>
<dbReference type="Pfam" id="PF00089">
    <property type="entry name" value="Trypsin"/>
    <property type="match status" value="1"/>
</dbReference>
<dbReference type="PROSITE" id="PS00134">
    <property type="entry name" value="TRYPSIN_HIS"/>
    <property type="match status" value="1"/>
</dbReference>
<organism evidence="3">
    <name type="scientific">Darwinula stevensoni</name>
    <dbReference type="NCBI Taxonomy" id="69355"/>
    <lineage>
        <taxon>Eukaryota</taxon>
        <taxon>Metazoa</taxon>
        <taxon>Ecdysozoa</taxon>
        <taxon>Arthropoda</taxon>
        <taxon>Crustacea</taxon>
        <taxon>Oligostraca</taxon>
        <taxon>Ostracoda</taxon>
        <taxon>Podocopa</taxon>
        <taxon>Podocopida</taxon>
        <taxon>Darwinulocopina</taxon>
        <taxon>Darwinuloidea</taxon>
        <taxon>Darwinulidae</taxon>
        <taxon>Darwinula</taxon>
    </lineage>
</organism>
<dbReference type="InterPro" id="IPR043504">
    <property type="entry name" value="Peptidase_S1_PA_chymotrypsin"/>
</dbReference>
<dbReference type="GO" id="GO:0006508">
    <property type="term" value="P:proteolysis"/>
    <property type="evidence" value="ECO:0007669"/>
    <property type="project" value="InterPro"/>
</dbReference>
<feature type="domain" description="Peptidase S1" evidence="2">
    <location>
        <begin position="13"/>
        <end position="163"/>
    </location>
</feature>
<dbReference type="EMBL" id="CAJPEV010005708">
    <property type="protein sequence ID" value="CAG0903430.1"/>
    <property type="molecule type" value="Genomic_DNA"/>
</dbReference>
<dbReference type="GO" id="GO:0004252">
    <property type="term" value="F:serine-type endopeptidase activity"/>
    <property type="evidence" value="ECO:0007669"/>
    <property type="project" value="InterPro"/>
</dbReference>
<keyword evidence="1" id="KW-1015">Disulfide bond</keyword>
<name>A0A7R9FSL5_9CRUS</name>
<gene>
    <name evidence="3" type="ORF">DSTB1V02_LOCUS13104</name>
</gene>
<keyword evidence="4" id="KW-1185">Reference proteome</keyword>
<dbReference type="InterPro" id="IPR018114">
    <property type="entry name" value="TRYPSIN_HIS"/>
</dbReference>